<sequence length="262" mass="29210">MGILELCARAKHLKSLLSSSSSLALLRPPYAALRHGPSETLVHFAHPCRGLSSVSSLLHIRRRPLLFLSPFNPFPGHFSSTPSDSAVNLQEGLKPLAPCPAEKYRRAISQRSKACSSRSRLISFVLGVPIGLYLLIDLKSLQTRNLSNVVMPHITSEYIILRYYDVEIDAEFMKTDFASESSCHYMLVFHYGSVVLFNVSDPEVDNYLKIVVEHASGLLPEMRKNGRLLSQSIALDYCSRQVDGMMAEFAKISHSMKKTGNL</sequence>
<dbReference type="PANTHER" id="PTHR16255:SF6">
    <property type="entry name" value="PROTEIN RETARDED ROOT GROWTH-LIKE"/>
    <property type="match status" value="1"/>
</dbReference>
<proteinExistence type="predicted"/>
<dbReference type="Proteomes" id="UP000734854">
    <property type="component" value="Unassembled WGS sequence"/>
</dbReference>
<name>A0A8J5HHN6_ZINOF</name>
<dbReference type="EMBL" id="JACMSC010000003">
    <property type="protein sequence ID" value="KAG6527561.1"/>
    <property type="molecule type" value="Genomic_DNA"/>
</dbReference>
<organism evidence="1 2">
    <name type="scientific">Zingiber officinale</name>
    <name type="common">Ginger</name>
    <name type="synonym">Amomum zingiber</name>
    <dbReference type="NCBI Taxonomy" id="94328"/>
    <lineage>
        <taxon>Eukaryota</taxon>
        <taxon>Viridiplantae</taxon>
        <taxon>Streptophyta</taxon>
        <taxon>Embryophyta</taxon>
        <taxon>Tracheophyta</taxon>
        <taxon>Spermatophyta</taxon>
        <taxon>Magnoliopsida</taxon>
        <taxon>Liliopsida</taxon>
        <taxon>Zingiberales</taxon>
        <taxon>Zingiberaceae</taxon>
        <taxon>Zingiber</taxon>
    </lineage>
</organism>
<gene>
    <name evidence="1" type="ORF">ZIOFF_009672</name>
</gene>
<protein>
    <recommendedName>
        <fullName evidence="3">DUF155 domain-containing protein</fullName>
    </recommendedName>
</protein>
<dbReference type="AlphaFoldDB" id="A0A8J5HHN6"/>
<evidence type="ECO:0008006" key="3">
    <source>
        <dbReference type="Google" id="ProtNLM"/>
    </source>
</evidence>
<dbReference type="PANTHER" id="PTHR16255">
    <property type="entry name" value="REQUIRED FOR MEIOTIC NUCLEAR DIVISION PROTEIN 1 HOMOLOG"/>
    <property type="match status" value="1"/>
</dbReference>
<accession>A0A8J5HHN6</accession>
<evidence type="ECO:0000313" key="2">
    <source>
        <dbReference type="Proteomes" id="UP000734854"/>
    </source>
</evidence>
<comment type="caution">
    <text evidence="1">The sequence shown here is derived from an EMBL/GenBank/DDBJ whole genome shotgun (WGS) entry which is preliminary data.</text>
</comment>
<reference evidence="1 2" key="1">
    <citation type="submission" date="2020-08" db="EMBL/GenBank/DDBJ databases">
        <title>Plant Genome Project.</title>
        <authorList>
            <person name="Zhang R.-G."/>
        </authorList>
    </citation>
    <scope>NUCLEOTIDE SEQUENCE [LARGE SCALE GENOMIC DNA]</scope>
    <source>
        <tissue evidence="1">Rhizome</tissue>
    </source>
</reference>
<keyword evidence="2" id="KW-1185">Reference proteome</keyword>
<dbReference type="InterPro" id="IPR051624">
    <property type="entry name" value="RMD1/Sad1-interacting"/>
</dbReference>
<evidence type="ECO:0000313" key="1">
    <source>
        <dbReference type="EMBL" id="KAG6527561.1"/>
    </source>
</evidence>